<keyword evidence="3" id="KW-1185">Reference proteome</keyword>
<proteinExistence type="predicted"/>
<dbReference type="AlphaFoldDB" id="A0A4R2TVB5"/>
<reference evidence="2 3" key="1">
    <citation type="submission" date="2019-03" db="EMBL/GenBank/DDBJ databases">
        <title>Genomic Encyclopedia of Type Strains, Phase IV (KMG-IV): sequencing the most valuable type-strain genomes for metagenomic binning, comparative biology and taxonomic classification.</title>
        <authorList>
            <person name="Goeker M."/>
        </authorList>
    </citation>
    <scope>NUCLEOTIDE SEQUENCE [LARGE SCALE GENOMIC DNA]</scope>
    <source>
        <strain evidence="2 3">DSM 100013</strain>
    </source>
</reference>
<feature type="transmembrane region" description="Helical" evidence="1">
    <location>
        <begin position="12"/>
        <end position="33"/>
    </location>
</feature>
<sequence length="58" mass="6890">MQKDLRKNRSSFNIVWALPLVAVTINLLIYYLVPNYGINKITNIYPLFLIFRLTKFTK</sequence>
<organism evidence="2 3">
    <name type="scientific">Serpentinicella alkaliphila</name>
    <dbReference type="NCBI Taxonomy" id="1734049"/>
    <lineage>
        <taxon>Bacteria</taxon>
        <taxon>Bacillati</taxon>
        <taxon>Bacillota</taxon>
        <taxon>Clostridia</taxon>
        <taxon>Peptostreptococcales</taxon>
        <taxon>Natronincolaceae</taxon>
        <taxon>Serpentinicella</taxon>
    </lineage>
</organism>
<protein>
    <submittedName>
        <fullName evidence="2">Uncharacterized protein</fullName>
    </submittedName>
</protein>
<evidence type="ECO:0000256" key="1">
    <source>
        <dbReference type="SAM" id="Phobius"/>
    </source>
</evidence>
<accession>A0A4R2TVB5</accession>
<name>A0A4R2TVB5_9FIRM</name>
<evidence type="ECO:0000313" key="2">
    <source>
        <dbReference type="EMBL" id="TCQ07918.1"/>
    </source>
</evidence>
<gene>
    <name evidence="2" type="ORF">EDD79_10011</name>
</gene>
<keyword evidence="1" id="KW-0472">Membrane</keyword>
<dbReference type="EMBL" id="SLYC01000001">
    <property type="protein sequence ID" value="TCQ07918.1"/>
    <property type="molecule type" value="Genomic_DNA"/>
</dbReference>
<dbReference type="Proteomes" id="UP000295504">
    <property type="component" value="Unassembled WGS sequence"/>
</dbReference>
<keyword evidence="1" id="KW-0812">Transmembrane</keyword>
<keyword evidence="1" id="KW-1133">Transmembrane helix</keyword>
<evidence type="ECO:0000313" key="3">
    <source>
        <dbReference type="Proteomes" id="UP000295504"/>
    </source>
</evidence>
<comment type="caution">
    <text evidence="2">The sequence shown here is derived from an EMBL/GenBank/DDBJ whole genome shotgun (WGS) entry which is preliminary data.</text>
</comment>